<dbReference type="Proteomes" id="UP000800094">
    <property type="component" value="Unassembled WGS sequence"/>
</dbReference>
<name>A0A6A6IGC3_9PLEO</name>
<protein>
    <recommendedName>
        <fullName evidence="3">F-box domain-containing protein</fullName>
    </recommendedName>
</protein>
<keyword evidence="2" id="KW-1185">Reference proteome</keyword>
<evidence type="ECO:0000313" key="2">
    <source>
        <dbReference type="Proteomes" id="UP000800094"/>
    </source>
</evidence>
<proteinExistence type="predicted"/>
<dbReference type="AlphaFoldDB" id="A0A6A6IGC3"/>
<organism evidence="1 2">
    <name type="scientific">Trematosphaeria pertusa</name>
    <dbReference type="NCBI Taxonomy" id="390896"/>
    <lineage>
        <taxon>Eukaryota</taxon>
        <taxon>Fungi</taxon>
        <taxon>Dikarya</taxon>
        <taxon>Ascomycota</taxon>
        <taxon>Pezizomycotina</taxon>
        <taxon>Dothideomycetes</taxon>
        <taxon>Pleosporomycetidae</taxon>
        <taxon>Pleosporales</taxon>
        <taxon>Massarineae</taxon>
        <taxon>Trematosphaeriaceae</taxon>
        <taxon>Trematosphaeria</taxon>
    </lineage>
</organism>
<dbReference type="GeneID" id="54580170"/>
<sequence length="143" mass="16272">MELLDLPPEIFQRVVAMYVRRVGLCEAWKLRSVCKTFSVYLTEEVFGRQPMKVYFRKSSNQLLKSGLAVYLECHTNALYGAHETLPTLIQKTVGEFMRISNESSDAKRAEYTSKPLGIQALSRTFSLVVPLYGARPIASEHPR</sequence>
<dbReference type="OrthoDB" id="366390at2759"/>
<dbReference type="EMBL" id="ML987195">
    <property type="protein sequence ID" value="KAF2249259.1"/>
    <property type="molecule type" value="Genomic_DNA"/>
</dbReference>
<dbReference type="RefSeq" id="XP_033684263.1">
    <property type="nucleotide sequence ID" value="XM_033826840.1"/>
</dbReference>
<gene>
    <name evidence="1" type="ORF">BU26DRAFT_505316</name>
</gene>
<evidence type="ECO:0008006" key="3">
    <source>
        <dbReference type="Google" id="ProtNLM"/>
    </source>
</evidence>
<accession>A0A6A6IGC3</accession>
<evidence type="ECO:0000313" key="1">
    <source>
        <dbReference type="EMBL" id="KAF2249259.1"/>
    </source>
</evidence>
<reference evidence="1" key="1">
    <citation type="journal article" date="2020" name="Stud. Mycol.">
        <title>101 Dothideomycetes genomes: a test case for predicting lifestyles and emergence of pathogens.</title>
        <authorList>
            <person name="Haridas S."/>
            <person name="Albert R."/>
            <person name="Binder M."/>
            <person name="Bloem J."/>
            <person name="Labutti K."/>
            <person name="Salamov A."/>
            <person name="Andreopoulos B."/>
            <person name="Baker S."/>
            <person name="Barry K."/>
            <person name="Bills G."/>
            <person name="Bluhm B."/>
            <person name="Cannon C."/>
            <person name="Castanera R."/>
            <person name="Culley D."/>
            <person name="Daum C."/>
            <person name="Ezra D."/>
            <person name="Gonzalez J."/>
            <person name="Henrissat B."/>
            <person name="Kuo A."/>
            <person name="Liang C."/>
            <person name="Lipzen A."/>
            <person name="Lutzoni F."/>
            <person name="Magnuson J."/>
            <person name="Mondo S."/>
            <person name="Nolan M."/>
            <person name="Ohm R."/>
            <person name="Pangilinan J."/>
            <person name="Park H.-J."/>
            <person name="Ramirez L."/>
            <person name="Alfaro M."/>
            <person name="Sun H."/>
            <person name="Tritt A."/>
            <person name="Yoshinaga Y."/>
            <person name="Zwiers L.-H."/>
            <person name="Turgeon B."/>
            <person name="Goodwin S."/>
            <person name="Spatafora J."/>
            <person name="Crous P."/>
            <person name="Grigoriev I."/>
        </authorList>
    </citation>
    <scope>NUCLEOTIDE SEQUENCE</scope>
    <source>
        <strain evidence="1">CBS 122368</strain>
    </source>
</reference>